<name>A0A392RXW7_9FABA</name>
<dbReference type="EMBL" id="LXQA010279645">
    <property type="protein sequence ID" value="MCI40426.1"/>
    <property type="molecule type" value="Genomic_DNA"/>
</dbReference>
<dbReference type="Proteomes" id="UP000265520">
    <property type="component" value="Unassembled WGS sequence"/>
</dbReference>
<accession>A0A392RXW7</accession>
<sequence length="45" mass="4636">QRQGLLAEASTAPSAASSAPSTTGRFCPGISDFLLPRFQGILNSN</sequence>
<feature type="region of interest" description="Disordered" evidence="1">
    <location>
        <begin position="1"/>
        <end position="24"/>
    </location>
</feature>
<reference evidence="2 3" key="1">
    <citation type="journal article" date="2018" name="Front. Plant Sci.">
        <title>Red Clover (Trifolium pratense) and Zigzag Clover (T. medium) - A Picture of Genomic Similarities and Differences.</title>
        <authorList>
            <person name="Dluhosova J."/>
            <person name="Istvanek J."/>
            <person name="Nedelnik J."/>
            <person name="Repkova J."/>
        </authorList>
    </citation>
    <scope>NUCLEOTIDE SEQUENCE [LARGE SCALE GENOMIC DNA]</scope>
    <source>
        <strain evidence="3">cv. 10/8</strain>
        <tissue evidence="2">Leaf</tissue>
    </source>
</reference>
<keyword evidence="3" id="KW-1185">Reference proteome</keyword>
<protein>
    <submittedName>
        <fullName evidence="2">Uncharacterized protein</fullName>
    </submittedName>
</protein>
<feature type="compositionally biased region" description="Low complexity" evidence="1">
    <location>
        <begin position="9"/>
        <end position="23"/>
    </location>
</feature>
<evidence type="ECO:0000256" key="1">
    <source>
        <dbReference type="SAM" id="MobiDB-lite"/>
    </source>
</evidence>
<dbReference type="AlphaFoldDB" id="A0A392RXW7"/>
<proteinExistence type="predicted"/>
<evidence type="ECO:0000313" key="2">
    <source>
        <dbReference type="EMBL" id="MCI40426.1"/>
    </source>
</evidence>
<feature type="non-terminal residue" evidence="2">
    <location>
        <position position="1"/>
    </location>
</feature>
<comment type="caution">
    <text evidence="2">The sequence shown here is derived from an EMBL/GenBank/DDBJ whole genome shotgun (WGS) entry which is preliminary data.</text>
</comment>
<evidence type="ECO:0000313" key="3">
    <source>
        <dbReference type="Proteomes" id="UP000265520"/>
    </source>
</evidence>
<organism evidence="2 3">
    <name type="scientific">Trifolium medium</name>
    <dbReference type="NCBI Taxonomy" id="97028"/>
    <lineage>
        <taxon>Eukaryota</taxon>
        <taxon>Viridiplantae</taxon>
        <taxon>Streptophyta</taxon>
        <taxon>Embryophyta</taxon>
        <taxon>Tracheophyta</taxon>
        <taxon>Spermatophyta</taxon>
        <taxon>Magnoliopsida</taxon>
        <taxon>eudicotyledons</taxon>
        <taxon>Gunneridae</taxon>
        <taxon>Pentapetalae</taxon>
        <taxon>rosids</taxon>
        <taxon>fabids</taxon>
        <taxon>Fabales</taxon>
        <taxon>Fabaceae</taxon>
        <taxon>Papilionoideae</taxon>
        <taxon>50 kb inversion clade</taxon>
        <taxon>NPAAA clade</taxon>
        <taxon>Hologalegina</taxon>
        <taxon>IRL clade</taxon>
        <taxon>Trifolieae</taxon>
        <taxon>Trifolium</taxon>
    </lineage>
</organism>